<keyword evidence="5 8" id="KW-0812">Transmembrane</keyword>
<keyword evidence="3 8" id="KW-0813">Transport</keyword>
<accession>A0ABZ0IMA5</accession>
<feature type="transmembrane region" description="Helical" evidence="8">
    <location>
        <begin position="171"/>
        <end position="196"/>
    </location>
</feature>
<reference evidence="10 11" key="1">
    <citation type="journal article" date="2023" name="Microbiol. Resour. Announc.">
        <title>Complete Genome Sequence of Imperialibacter roseus strain P4T.</title>
        <authorList>
            <person name="Tizabi D.R."/>
            <person name="Bachvaroff T."/>
            <person name="Hill R.T."/>
        </authorList>
    </citation>
    <scope>NUCLEOTIDE SEQUENCE [LARGE SCALE GENOMIC DNA]</scope>
    <source>
        <strain evidence="10 11">P4T</strain>
    </source>
</reference>
<protein>
    <recommendedName>
        <fullName evidence="8">Transport permease protein</fullName>
    </recommendedName>
</protein>
<feature type="transmembrane region" description="Helical" evidence="8">
    <location>
        <begin position="283"/>
        <end position="303"/>
    </location>
</feature>
<dbReference type="Pfam" id="PF12698">
    <property type="entry name" value="ABC2_membrane_3"/>
    <property type="match status" value="1"/>
</dbReference>
<evidence type="ECO:0000256" key="5">
    <source>
        <dbReference type="ARBA" id="ARBA00022692"/>
    </source>
</evidence>
<evidence type="ECO:0000256" key="4">
    <source>
        <dbReference type="ARBA" id="ARBA00022475"/>
    </source>
</evidence>
<evidence type="ECO:0000256" key="7">
    <source>
        <dbReference type="ARBA" id="ARBA00023136"/>
    </source>
</evidence>
<dbReference type="PANTHER" id="PTHR30294">
    <property type="entry name" value="MEMBRANE COMPONENT OF ABC TRANSPORTER YHHJ-RELATED"/>
    <property type="match status" value="1"/>
</dbReference>
<feature type="transmembrane region" description="Helical" evidence="8">
    <location>
        <begin position="252"/>
        <end position="276"/>
    </location>
</feature>
<evidence type="ECO:0000256" key="1">
    <source>
        <dbReference type="ARBA" id="ARBA00004651"/>
    </source>
</evidence>
<gene>
    <name evidence="10" type="ORF">RT717_20455</name>
</gene>
<evidence type="ECO:0000259" key="9">
    <source>
        <dbReference type="PROSITE" id="PS51012"/>
    </source>
</evidence>
<sequence length="368" mass="40754">MKRLTSLIRKEFYHIFRDKRTLLILFGMPVVQILLFGYAITNEIKDAHIAILDQSNDEVSRRLADKLVASGYILPDGQAESIDDVEQLFREGRIKMAVVVEPNFADKLQHEGKASVQLLADATDPNMANTLVNYATAIIQNFQLELNQPGQPPILVGAEVRLQYNPSLKGVFLFVPGLITILLMLVSAMMTSISIAREKETGTMEVLLASPMNPGQVIIAKVVPYFSLAFLDAVVVLLLGRYVFGVPIMGSVPLLLAEIMLFIIMALSLGILISTVAQTQQTALLLSLMGLMLPTILLSGFIFPIENMPLPLQIISHIIPARWFIVIEKAIMLKGVGIAYFWKETLILVGFTVFFIGLSIKKFNVRLG</sequence>
<evidence type="ECO:0000256" key="8">
    <source>
        <dbReference type="RuleBase" id="RU361157"/>
    </source>
</evidence>
<dbReference type="InterPro" id="IPR051449">
    <property type="entry name" value="ABC-2_transporter_component"/>
</dbReference>
<evidence type="ECO:0000256" key="3">
    <source>
        <dbReference type="ARBA" id="ARBA00022448"/>
    </source>
</evidence>
<dbReference type="InterPro" id="IPR013525">
    <property type="entry name" value="ABC2_TM"/>
</dbReference>
<evidence type="ECO:0000256" key="2">
    <source>
        <dbReference type="ARBA" id="ARBA00007783"/>
    </source>
</evidence>
<dbReference type="PRINTS" id="PR00164">
    <property type="entry name" value="ABC2TRNSPORT"/>
</dbReference>
<name>A0ABZ0IMA5_9BACT</name>
<organism evidence="10 11">
    <name type="scientific">Imperialibacter roseus</name>
    <dbReference type="NCBI Taxonomy" id="1324217"/>
    <lineage>
        <taxon>Bacteria</taxon>
        <taxon>Pseudomonadati</taxon>
        <taxon>Bacteroidota</taxon>
        <taxon>Cytophagia</taxon>
        <taxon>Cytophagales</taxon>
        <taxon>Flammeovirgaceae</taxon>
        <taxon>Imperialibacter</taxon>
    </lineage>
</organism>
<feature type="domain" description="ABC transmembrane type-2" evidence="9">
    <location>
        <begin position="136"/>
        <end position="366"/>
    </location>
</feature>
<comment type="similarity">
    <text evidence="2 8">Belongs to the ABC-2 integral membrane protein family.</text>
</comment>
<feature type="transmembrane region" description="Helical" evidence="8">
    <location>
        <begin position="21"/>
        <end position="40"/>
    </location>
</feature>
<dbReference type="InterPro" id="IPR047817">
    <property type="entry name" value="ABC2_TM_bact-type"/>
</dbReference>
<dbReference type="PANTHER" id="PTHR30294:SF29">
    <property type="entry name" value="MULTIDRUG ABC TRANSPORTER PERMEASE YBHS-RELATED"/>
    <property type="match status" value="1"/>
</dbReference>
<proteinExistence type="inferred from homology"/>
<dbReference type="RefSeq" id="WP_317488210.1">
    <property type="nucleotide sequence ID" value="NZ_CP136051.1"/>
</dbReference>
<feature type="transmembrane region" description="Helical" evidence="8">
    <location>
        <begin position="217"/>
        <end position="240"/>
    </location>
</feature>
<keyword evidence="4 8" id="KW-1003">Cell membrane</keyword>
<evidence type="ECO:0000313" key="10">
    <source>
        <dbReference type="EMBL" id="WOK05450.1"/>
    </source>
</evidence>
<dbReference type="PROSITE" id="PS51012">
    <property type="entry name" value="ABC_TM2"/>
    <property type="match status" value="1"/>
</dbReference>
<feature type="transmembrane region" description="Helical" evidence="8">
    <location>
        <begin position="340"/>
        <end position="360"/>
    </location>
</feature>
<dbReference type="EMBL" id="CP136051">
    <property type="protein sequence ID" value="WOK05450.1"/>
    <property type="molecule type" value="Genomic_DNA"/>
</dbReference>
<evidence type="ECO:0000313" key="11">
    <source>
        <dbReference type="Proteomes" id="UP001302349"/>
    </source>
</evidence>
<dbReference type="InterPro" id="IPR000412">
    <property type="entry name" value="ABC_2_transport"/>
</dbReference>
<keyword evidence="6 8" id="KW-1133">Transmembrane helix</keyword>
<evidence type="ECO:0000256" key="6">
    <source>
        <dbReference type="ARBA" id="ARBA00022989"/>
    </source>
</evidence>
<dbReference type="Proteomes" id="UP001302349">
    <property type="component" value="Chromosome"/>
</dbReference>
<comment type="subcellular location">
    <subcellularLocation>
        <location evidence="1 8">Cell membrane</location>
        <topology evidence="1 8">Multi-pass membrane protein</topology>
    </subcellularLocation>
</comment>
<dbReference type="Gene3D" id="3.40.1710.10">
    <property type="entry name" value="abc type-2 transporter like domain"/>
    <property type="match status" value="1"/>
</dbReference>
<keyword evidence="11" id="KW-1185">Reference proteome</keyword>
<keyword evidence="7 8" id="KW-0472">Membrane</keyword>